<dbReference type="STRING" id="474950.SAMN05421771_1747"/>
<keyword evidence="4 9" id="KW-0963">Cytoplasm</keyword>
<keyword evidence="6 9" id="KW-0862">Zinc</keyword>
<keyword evidence="12" id="KW-1185">Reference proteome</keyword>
<evidence type="ECO:0000256" key="6">
    <source>
        <dbReference type="ARBA" id="ARBA00022833"/>
    </source>
</evidence>
<feature type="binding site" evidence="9">
    <location>
        <position position="171"/>
    </location>
    <ligand>
        <name>substrate</name>
    </ligand>
</feature>
<protein>
    <recommendedName>
        <fullName evidence="9">Phosphoheptose isomerase</fullName>
        <ecNumber evidence="9">5.3.1.28</ecNumber>
    </recommendedName>
    <alternativeName>
        <fullName evidence="9">Sedoheptulose 7-phosphate isomerase</fullName>
    </alternativeName>
</protein>
<dbReference type="CDD" id="cd05006">
    <property type="entry name" value="SIS_GmhA"/>
    <property type="match status" value="1"/>
</dbReference>
<feature type="domain" description="SIS" evidence="10">
    <location>
        <begin position="36"/>
        <end position="190"/>
    </location>
</feature>
<proteinExistence type="inferred from homology"/>
<dbReference type="GO" id="GO:0008270">
    <property type="term" value="F:zinc ion binding"/>
    <property type="evidence" value="ECO:0007669"/>
    <property type="project" value="UniProtKB-UniRule"/>
</dbReference>
<accession>A0A1I6M353</accession>
<feature type="binding site" evidence="9">
    <location>
        <position position="124"/>
    </location>
    <ligand>
        <name>substrate</name>
    </ligand>
</feature>
<dbReference type="GO" id="GO:0005737">
    <property type="term" value="C:cytoplasm"/>
    <property type="evidence" value="ECO:0007669"/>
    <property type="project" value="UniProtKB-SubCell"/>
</dbReference>
<dbReference type="AlphaFoldDB" id="A0A1I6M353"/>
<evidence type="ECO:0000256" key="3">
    <source>
        <dbReference type="ARBA" id="ARBA00009894"/>
    </source>
</evidence>
<dbReference type="InterPro" id="IPR004515">
    <property type="entry name" value="Phosphoheptose_Isoase"/>
</dbReference>
<feature type="binding site" evidence="9">
    <location>
        <position position="171"/>
    </location>
    <ligand>
        <name>Zn(2+)</name>
        <dbReference type="ChEBI" id="CHEBI:29105"/>
    </ligand>
</feature>
<comment type="subcellular location">
    <subcellularLocation>
        <location evidence="2 9">Cytoplasm</location>
    </subcellularLocation>
</comment>
<dbReference type="PROSITE" id="PS51464">
    <property type="entry name" value="SIS"/>
    <property type="match status" value="1"/>
</dbReference>
<evidence type="ECO:0000256" key="2">
    <source>
        <dbReference type="ARBA" id="ARBA00004496"/>
    </source>
</evidence>
<evidence type="ECO:0000256" key="7">
    <source>
        <dbReference type="ARBA" id="ARBA00023235"/>
    </source>
</evidence>
<dbReference type="Pfam" id="PF13580">
    <property type="entry name" value="SIS_2"/>
    <property type="match status" value="1"/>
</dbReference>
<keyword evidence="7 9" id="KW-0413">Isomerase</keyword>
<feature type="binding site" evidence="9">
    <location>
        <position position="64"/>
    </location>
    <ligand>
        <name>substrate</name>
    </ligand>
</feature>
<dbReference type="InterPro" id="IPR046348">
    <property type="entry name" value="SIS_dom_sf"/>
</dbReference>
<dbReference type="GO" id="GO:2001061">
    <property type="term" value="P:D-glycero-D-manno-heptose 7-phosphate biosynthetic process"/>
    <property type="evidence" value="ECO:0007669"/>
    <property type="project" value="UniProtKB-UniPathway"/>
</dbReference>
<dbReference type="PANTHER" id="PTHR30390:SF6">
    <property type="entry name" value="DNAA INITIATOR-ASSOCIATING PROTEIN DIAA"/>
    <property type="match status" value="1"/>
</dbReference>
<feature type="binding site" evidence="9">
    <location>
        <position position="60"/>
    </location>
    <ligand>
        <name>Zn(2+)</name>
        <dbReference type="ChEBI" id="CHEBI:29105"/>
    </ligand>
</feature>
<evidence type="ECO:0000256" key="5">
    <source>
        <dbReference type="ARBA" id="ARBA00022723"/>
    </source>
</evidence>
<feature type="binding site" evidence="9">
    <location>
        <begin position="93"/>
        <end position="94"/>
    </location>
    <ligand>
        <name>substrate</name>
    </ligand>
</feature>
<dbReference type="PANTHER" id="PTHR30390">
    <property type="entry name" value="SEDOHEPTULOSE 7-PHOSPHATE ISOMERASE / DNAA INITIATOR-ASSOCIATING FACTOR FOR REPLICATION INITIATION"/>
    <property type="match status" value="1"/>
</dbReference>
<dbReference type="GO" id="GO:0008968">
    <property type="term" value="F:D-sedoheptulose 7-phosphate isomerase activity"/>
    <property type="evidence" value="ECO:0007669"/>
    <property type="project" value="UniProtKB-UniRule"/>
</dbReference>
<organism evidence="11 12">
    <name type="scientific">Granulicella pectinivorans</name>
    <dbReference type="NCBI Taxonomy" id="474950"/>
    <lineage>
        <taxon>Bacteria</taxon>
        <taxon>Pseudomonadati</taxon>
        <taxon>Acidobacteriota</taxon>
        <taxon>Terriglobia</taxon>
        <taxon>Terriglobales</taxon>
        <taxon>Acidobacteriaceae</taxon>
        <taxon>Granulicella</taxon>
    </lineage>
</organism>
<dbReference type="InterPro" id="IPR035461">
    <property type="entry name" value="GmhA/DiaA"/>
</dbReference>
<evidence type="ECO:0000256" key="4">
    <source>
        <dbReference type="ARBA" id="ARBA00022490"/>
    </source>
</evidence>
<comment type="pathway">
    <text evidence="9">Carbohydrate biosynthesis; D-glycero-D-manno-heptose 7-phosphate biosynthesis; D-glycero-alpha-D-manno-heptose 7-phosphate and D-glycero-beta-D-manno-heptose 7-phosphate from sedoheptulose 7-phosphate: step 1/1.</text>
</comment>
<dbReference type="Gene3D" id="3.40.50.10490">
    <property type="entry name" value="Glucose-6-phosphate isomerase like protein, domain 1"/>
    <property type="match status" value="1"/>
</dbReference>
<evidence type="ECO:0000313" key="12">
    <source>
        <dbReference type="Proteomes" id="UP000199024"/>
    </source>
</evidence>
<comment type="miscellaneous">
    <text evidence="9">The reaction produces a racemic mixture of D-glycero-alpha-D-manno-heptose 7-phosphate and D-glycero-beta-D-manno-heptose 7-phosphate.</text>
</comment>
<dbReference type="RefSeq" id="WP_089838474.1">
    <property type="nucleotide sequence ID" value="NZ_FOZL01000001.1"/>
</dbReference>
<dbReference type="HAMAP" id="MF_00067">
    <property type="entry name" value="GmhA"/>
    <property type="match status" value="1"/>
</dbReference>
<keyword evidence="5 9" id="KW-0479">Metal-binding</keyword>
<comment type="function">
    <text evidence="9">Catalyzes the isomerization of sedoheptulose 7-phosphate in D-glycero-D-manno-heptose 7-phosphate.</text>
</comment>
<reference evidence="11 12" key="1">
    <citation type="submission" date="2016-10" db="EMBL/GenBank/DDBJ databases">
        <authorList>
            <person name="de Groot N.N."/>
        </authorList>
    </citation>
    <scope>NUCLEOTIDE SEQUENCE [LARGE SCALE GENOMIC DNA]</scope>
    <source>
        <strain evidence="11 12">DSM 21001</strain>
    </source>
</reference>
<evidence type="ECO:0000256" key="8">
    <source>
        <dbReference type="ARBA" id="ARBA00023277"/>
    </source>
</evidence>
<dbReference type="OrthoDB" id="9781311at2"/>
<evidence type="ECO:0000313" key="11">
    <source>
        <dbReference type="EMBL" id="SFS10116.1"/>
    </source>
</evidence>
<dbReference type="Proteomes" id="UP000199024">
    <property type="component" value="Unassembled WGS sequence"/>
</dbReference>
<comment type="catalytic activity">
    <reaction evidence="1 9">
        <text>2 D-sedoheptulose 7-phosphate = D-glycero-alpha-D-manno-heptose 7-phosphate + D-glycero-beta-D-manno-heptose 7-phosphate</text>
        <dbReference type="Rhea" id="RHEA:27489"/>
        <dbReference type="ChEBI" id="CHEBI:57483"/>
        <dbReference type="ChEBI" id="CHEBI:60203"/>
        <dbReference type="ChEBI" id="CHEBI:60204"/>
        <dbReference type="EC" id="5.3.1.28"/>
    </reaction>
</comment>
<feature type="binding site" evidence="9">
    <location>
        <position position="179"/>
    </location>
    <ligand>
        <name>Zn(2+)</name>
        <dbReference type="ChEBI" id="CHEBI:29105"/>
    </ligand>
</feature>
<feature type="binding site" evidence="9">
    <location>
        <begin position="119"/>
        <end position="121"/>
    </location>
    <ligand>
        <name>substrate</name>
    </ligand>
</feature>
<feature type="binding site" evidence="9">
    <location>
        <position position="64"/>
    </location>
    <ligand>
        <name>Zn(2+)</name>
        <dbReference type="ChEBI" id="CHEBI:29105"/>
    </ligand>
</feature>
<dbReference type="InterPro" id="IPR050099">
    <property type="entry name" value="SIS_GmhA/DiaA_subfam"/>
</dbReference>
<sequence>MKDLIKRQLNQSIATMTAVLADETIHDAVVEAGRITAEAMKAGRKLMVCGNGGSAADSQHLVAEFVSRLTVDRPALRAIALTTDTSILTAIGNDYHYDNVFERQVEALGNEGDVLLAISTSGNSKNCVKALKLAKTMGIHTISYTGNGGGAMKDLSDLNVIIPSGITMNIQESHIALEHIYCMIVERFYFGPDFGKKPQHLAE</sequence>
<dbReference type="InterPro" id="IPR001347">
    <property type="entry name" value="SIS_dom"/>
</dbReference>
<evidence type="ECO:0000259" key="10">
    <source>
        <dbReference type="PROSITE" id="PS51464"/>
    </source>
</evidence>
<dbReference type="GO" id="GO:0005975">
    <property type="term" value="P:carbohydrate metabolic process"/>
    <property type="evidence" value="ECO:0007669"/>
    <property type="project" value="UniProtKB-UniRule"/>
</dbReference>
<dbReference type="GO" id="GO:0097367">
    <property type="term" value="F:carbohydrate derivative binding"/>
    <property type="evidence" value="ECO:0007669"/>
    <property type="project" value="InterPro"/>
</dbReference>
<feature type="binding site" evidence="9">
    <location>
        <begin position="51"/>
        <end position="53"/>
    </location>
    <ligand>
        <name>substrate</name>
    </ligand>
</feature>
<name>A0A1I6M353_9BACT</name>
<keyword evidence="8 9" id="KW-0119">Carbohydrate metabolism</keyword>
<evidence type="ECO:0000256" key="9">
    <source>
        <dbReference type="HAMAP-Rule" id="MF_00067"/>
    </source>
</evidence>
<dbReference type="SUPFAM" id="SSF53697">
    <property type="entry name" value="SIS domain"/>
    <property type="match status" value="1"/>
</dbReference>
<dbReference type="EMBL" id="FOZL01000001">
    <property type="protein sequence ID" value="SFS10116.1"/>
    <property type="molecule type" value="Genomic_DNA"/>
</dbReference>
<dbReference type="EC" id="5.3.1.28" evidence="9"/>
<dbReference type="UniPathway" id="UPA00041">
    <property type="reaction ID" value="UER00436"/>
</dbReference>
<comment type="cofactor">
    <cofactor evidence="9">
        <name>Zn(2+)</name>
        <dbReference type="ChEBI" id="CHEBI:29105"/>
    </cofactor>
    <text evidence="9">Binds 1 zinc ion per subunit.</text>
</comment>
<evidence type="ECO:0000256" key="1">
    <source>
        <dbReference type="ARBA" id="ARBA00000348"/>
    </source>
</evidence>
<comment type="similarity">
    <text evidence="3 9">Belongs to the SIS family. GmhA subfamily.</text>
</comment>
<gene>
    <name evidence="9" type="primary">gmhA</name>
    <name evidence="11" type="ORF">SAMN05421771_1747</name>
</gene>